<evidence type="ECO:0000256" key="1">
    <source>
        <dbReference type="SAM" id="MobiDB-lite"/>
    </source>
</evidence>
<feature type="region of interest" description="Disordered" evidence="1">
    <location>
        <begin position="62"/>
        <end position="81"/>
    </location>
</feature>
<protein>
    <submittedName>
        <fullName evidence="2">Uncharacterized protein</fullName>
    </submittedName>
</protein>
<gene>
    <name evidence="2" type="ORF">EGYM00392_LOCUS491</name>
</gene>
<feature type="compositionally biased region" description="Polar residues" evidence="1">
    <location>
        <begin position="34"/>
        <end position="54"/>
    </location>
</feature>
<evidence type="ECO:0000313" key="2">
    <source>
        <dbReference type="EMBL" id="CAD8989450.1"/>
    </source>
</evidence>
<name>A0A7S1HSL0_9EUGL</name>
<accession>A0A7S1HSL0</accession>
<organism evidence="2">
    <name type="scientific">Eutreptiella gymnastica</name>
    <dbReference type="NCBI Taxonomy" id="73025"/>
    <lineage>
        <taxon>Eukaryota</taxon>
        <taxon>Discoba</taxon>
        <taxon>Euglenozoa</taxon>
        <taxon>Euglenida</taxon>
        <taxon>Spirocuta</taxon>
        <taxon>Euglenophyceae</taxon>
        <taxon>Eutreptiales</taxon>
        <taxon>Eutreptiaceae</taxon>
        <taxon>Eutreptiella</taxon>
    </lineage>
</organism>
<feature type="compositionally biased region" description="Polar residues" evidence="1">
    <location>
        <begin position="62"/>
        <end position="79"/>
    </location>
</feature>
<proteinExistence type="predicted"/>
<sequence>MGCCSSKGQQAYDPYDKFGGADNAGLMFPRSPQDLGQNLSMSDNKSLGHQLSGHSSFAQSAVSSMCPSQVPTPRNSTASLPPGVVIPPLNLNAIHGHCSP</sequence>
<reference evidence="2" key="1">
    <citation type="submission" date="2021-01" db="EMBL/GenBank/DDBJ databases">
        <authorList>
            <person name="Corre E."/>
            <person name="Pelletier E."/>
            <person name="Niang G."/>
            <person name="Scheremetjew M."/>
            <person name="Finn R."/>
            <person name="Kale V."/>
            <person name="Holt S."/>
            <person name="Cochrane G."/>
            <person name="Meng A."/>
            <person name="Brown T."/>
            <person name="Cohen L."/>
        </authorList>
    </citation>
    <scope>NUCLEOTIDE SEQUENCE</scope>
    <source>
        <strain evidence="2">NIES-381</strain>
    </source>
</reference>
<feature type="region of interest" description="Disordered" evidence="1">
    <location>
        <begin position="23"/>
        <end position="54"/>
    </location>
</feature>
<dbReference type="EMBL" id="HBGA01001259">
    <property type="protein sequence ID" value="CAD8989450.1"/>
    <property type="molecule type" value="Transcribed_RNA"/>
</dbReference>
<dbReference type="AlphaFoldDB" id="A0A7S1HSL0"/>